<protein>
    <submittedName>
        <fullName evidence="1">Uncharacterized protein</fullName>
    </submittedName>
</protein>
<accession>A0A9Q9SS16</accession>
<evidence type="ECO:0000313" key="1">
    <source>
        <dbReference type="EMBL" id="WAN68595.1"/>
    </source>
</evidence>
<proteinExistence type="predicted"/>
<reference evidence="1" key="2">
    <citation type="submission" date="2022-10" db="EMBL/GenBank/DDBJ databases">
        <authorList>
            <person name="Ngo T.-E."/>
        </authorList>
    </citation>
    <scope>NUCLEOTIDE SEQUENCE</scope>
    <source>
        <strain evidence="1">JHB</strain>
    </source>
</reference>
<name>A0A9Q9SS16_MOOP1</name>
<gene>
    <name evidence="1" type="ORF">BJP36_40175</name>
</gene>
<reference evidence="1" key="1">
    <citation type="journal article" date="2017" name="Proc. Natl. Acad. Sci. U.S.A.">
        <title>Comparative genomics uncovers the prolific and distinctive metabolic potential of the cyanobacterial genus Moorea.</title>
        <authorList>
            <person name="Leao T."/>
            <person name="Castelao G."/>
            <person name="Korobeynikov A."/>
            <person name="Monroe E.A."/>
            <person name="Podell S."/>
            <person name="Glukhov E."/>
            <person name="Allen E.E."/>
            <person name="Gerwick W.H."/>
            <person name="Gerwick L."/>
        </authorList>
    </citation>
    <scope>NUCLEOTIDE SEQUENCE</scope>
    <source>
        <strain evidence="1">JHB</strain>
    </source>
</reference>
<dbReference type="AlphaFoldDB" id="A0A9Q9SS16"/>
<dbReference type="EMBL" id="CP017708">
    <property type="protein sequence ID" value="WAN68595.1"/>
    <property type="molecule type" value="Genomic_DNA"/>
</dbReference>
<dbReference type="Proteomes" id="UP000176944">
    <property type="component" value="Chromosome"/>
</dbReference>
<organism evidence="1">
    <name type="scientific">Moorena producens (strain JHB)</name>
    <dbReference type="NCBI Taxonomy" id="1454205"/>
    <lineage>
        <taxon>Bacteria</taxon>
        <taxon>Bacillati</taxon>
        <taxon>Cyanobacteriota</taxon>
        <taxon>Cyanophyceae</taxon>
        <taxon>Coleofasciculales</taxon>
        <taxon>Coleofasciculaceae</taxon>
        <taxon>Moorena</taxon>
    </lineage>
</organism>
<sequence>MGCSKRAAMGCSKRAATRLAVGHATRSHSHNPKYSSGYYPLPIPLQKKKRLQPLLQPPLYINWEEILEAYVKNCPRCLTSSSKATLLTYYKVSSRDSRKFDQKFHRNWETSLLPLGVRYYILGFRC</sequence>